<dbReference type="AlphaFoldDB" id="A0A9X1R2M5"/>
<feature type="signal peptide" evidence="1">
    <location>
        <begin position="1"/>
        <end position="16"/>
    </location>
</feature>
<name>A0A9X1R2M5_9FLAO</name>
<gene>
    <name evidence="2" type="ORF">K8344_06390</name>
</gene>
<keyword evidence="1" id="KW-0732">Signal</keyword>
<feature type="chain" id="PRO_5040871801" description="YD repeat-containing protein" evidence="1">
    <location>
        <begin position="17"/>
        <end position="292"/>
    </location>
</feature>
<sequence length="292" mass="33893">MIRKLFILAMCFSVLACSDDENQQDDDQITFKIKKLTKTFYEENGTSQAYKLEYLYDESGKRRKVLSESFLNGQKTQQDFSYNERNQILESKTTDITQNRVIRTVSYLYNNSNKISTVKFESSDGSVITSNFTYINNSVFIEDNIGANKELIFNDAGKLLKTITFISNPVPNTITETINYSGNLITSINYEYSRGSITSQEYIYEYDNKTNPFYEHFNENISNFIYNFTGTMKSYKTEFSAKNFTKVTYTSSVAVSDYTDVFTTKYNEQGFPTNAEVKRNGVLFEELTYEYY</sequence>
<reference evidence="2" key="1">
    <citation type="submission" date="2021-09" db="EMBL/GenBank/DDBJ databases">
        <title>Genome of Aequorivita sp. strain F64183.</title>
        <authorList>
            <person name="Wang Y."/>
        </authorList>
    </citation>
    <scope>NUCLEOTIDE SEQUENCE</scope>
    <source>
        <strain evidence="2">F64183</strain>
    </source>
</reference>
<evidence type="ECO:0000256" key="1">
    <source>
        <dbReference type="SAM" id="SignalP"/>
    </source>
</evidence>
<evidence type="ECO:0000313" key="2">
    <source>
        <dbReference type="EMBL" id="MCG2430742.1"/>
    </source>
</evidence>
<evidence type="ECO:0008006" key="4">
    <source>
        <dbReference type="Google" id="ProtNLM"/>
    </source>
</evidence>
<protein>
    <recommendedName>
        <fullName evidence="4">YD repeat-containing protein</fullName>
    </recommendedName>
</protein>
<keyword evidence="3" id="KW-1185">Reference proteome</keyword>
<dbReference type="RefSeq" id="WP_237607906.1">
    <property type="nucleotide sequence ID" value="NZ_JAIRBB010000003.1"/>
</dbReference>
<organism evidence="2 3">
    <name type="scientific">Aequorivita xiaoshiensis</name>
    <dbReference type="NCBI Taxonomy" id="2874476"/>
    <lineage>
        <taxon>Bacteria</taxon>
        <taxon>Pseudomonadati</taxon>
        <taxon>Bacteroidota</taxon>
        <taxon>Flavobacteriia</taxon>
        <taxon>Flavobacteriales</taxon>
        <taxon>Flavobacteriaceae</taxon>
        <taxon>Aequorivita</taxon>
    </lineage>
</organism>
<comment type="caution">
    <text evidence="2">The sequence shown here is derived from an EMBL/GenBank/DDBJ whole genome shotgun (WGS) entry which is preliminary data.</text>
</comment>
<dbReference type="EMBL" id="JAIRBB010000003">
    <property type="protein sequence ID" value="MCG2430742.1"/>
    <property type="molecule type" value="Genomic_DNA"/>
</dbReference>
<evidence type="ECO:0000313" key="3">
    <source>
        <dbReference type="Proteomes" id="UP001139462"/>
    </source>
</evidence>
<accession>A0A9X1R2M5</accession>
<dbReference type="PROSITE" id="PS51257">
    <property type="entry name" value="PROKAR_LIPOPROTEIN"/>
    <property type="match status" value="1"/>
</dbReference>
<proteinExistence type="predicted"/>
<dbReference type="Proteomes" id="UP001139462">
    <property type="component" value="Unassembled WGS sequence"/>
</dbReference>